<evidence type="ECO:0000256" key="4">
    <source>
        <dbReference type="ARBA" id="ARBA00023136"/>
    </source>
</evidence>
<dbReference type="InterPro" id="IPR011701">
    <property type="entry name" value="MFS"/>
</dbReference>
<feature type="transmembrane region" description="Helical" evidence="6">
    <location>
        <begin position="111"/>
        <end position="130"/>
    </location>
</feature>
<feature type="transmembrane region" description="Helical" evidence="6">
    <location>
        <begin position="312"/>
        <end position="335"/>
    </location>
</feature>
<dbReference type="STRING" id="68895.RR42_m2021"/>
<dbReference type="EMBL" id="CP010536">
    <property type="protein sequence ID" value="AJG19416.1"/>
    <property type="molecule type" value="Genomic_DNA"/>
</dbReference>
<dbReference type="PANTHER" id="PTHR23508">
    <property type="entry name" value="CARBOXYLIC ACID TRANSPORTER PROTEIN HOMOLOG"/>
    <property type="match status" value="1"/>
</dbReference>
<evidence type="ECO:0000259" key="7">
    <source>
        <dbReference type="PROSITE" id="PS50850"/>
    </source>
</evidence>
<dbReference type="InterPro" id="IPR036259">
    <property type="entry name" value="MFS_trans_sf"/>
</dbReference>
<dbReference type="CDD" id="cd17371">
    <property type="entry name" value="MFS_MucK"/>
    <property type="match status" value="1"/>
</dbReference>
<name>A0A0C4YF90_9BURK</name>
<keyword evidence="4 6" id="KW-0472">Membrane</keyword>
<gene>
    <name evidence="8" type="ORF">RR42_m2021</name>
</gene>
<evidence type="ECO:0000256" key="5">
    <source>
        <dbReference type="SAM" id="MobiDB-lite"/>
    </source>
</evidence>
<dbReference type="Gene3D" id="1.20.1250.20">
    <property type="entry name" value="MFS general substrate transporter like domains"/>
    <property type="match status" value="2"/>
</dbReference>
<feature type="transmembrane region" description="Helical" evidence="6">
    <location>
        <begin position="256"/>
        <end position="277"/>
    </location>
</feature>
<protein>
    <submittedName>
        <fullName evidence="8">Sialic acid transporter (Permease) NanT</fullName>
    </submittedName>
</protein>
<feature type="transmembrane region" description="Helical" evidence="6">
    <location>
        <begin position="375"/>
        <end position="397"/>
    </location>
</feature>
<dbReference type="PANTHER" id="PTHR23508:SF10">
    <property type="entry name" value="CARBOXYLIC ACID TRANSPORTER PROTEIN HOMOLOG"/>
    <property type="match status" value="1"/>
</dbReference>
<evidence type="ECO:0000256" key="2">
    <source>
        <dbReference type="ARBA" id="ARBA00022692"/>
    </source>
</evidence>
<feature type="region of interest" description="Disordered" evidence="5">
    <location>
        <begin position="416"/>
        <end position="435"/>
    </location>
</feature>
<dbReference type="KEGG" id="cbw:RR42_m2021"/>
<dbReference type="OrthoDB" id="183263at2"/>
<comment type="subcellular location">
    <subcellularLocation>
        <location evidence="1">Membrane</location>
        <topology evidence="1">Multi-pass membrane protein</topology>
    </subcellularLocation>
</comment>
<feature type="transmembrane region" description="Helical" evidence="6">
    <location>
        <begin position="347"/>
        <end position="369"/>
    </location>
</feature>
<feature type="transmembrane region" description="Helical" evidence="6">
    <location>
        <begin position="142"/>
        <end position="163"/>
    </location>
</feature>
<dbReference type="InterPro" id="IPR020846">
    <property type="entry name" value="MFS_dom"/>
</dbReference>
<evidence type="ECO:0000313" key="8">
    <source>
        <dbReference type="EMBL" id="AJG19416.1"/>
    </source>
</evidence>
<keyword evidence="2 6" id="KW-0812">Transmembrane</keyword>
<feature type="transmembrane region" description="Helical" evidence="6">
    <location>
        <begin position="79"/>
        <end position="99"/>
    </location>
</feature>
<dbReference type="PROSITE" id="PS00216">
    <property type="entry name" value="SUGAR_TRANSPORT_1"/>
    <property type="match status" value="1"/>
</dbReference>
<feature type="transmembrane region" description="Helical" evidence="6">
    <location>
        <begin position="169"/>
        <end position="188"/>
    </location>
</feature>
<dbReference type="InterPro" id="IPR005829">
    <property type="entry name" value="Sugar_transporter_CS"/>
</dbReference>
<feature type="transmembrane region" description="Helical" evidence="6">
    <location>
        <begin position="223"/>
        <end position="244"/>
    </location>
</feature>
<dbReference type="GO" id="GO:0046943">
    <property type="term" value="F:carboxylic acid transmembrane transporter activity"/>
    <property type="evidence" value="ECO:0007669"/>
    <property type="project" value="TreeGrafter"/>
</dbReference>
<keyword evidence="3 6" id="KW-1133">Transmembrane helix</keyword>
<feature type="transmembrane region" description="Helical" evidence="6">
    <location>
        <begin position="53"/>
        <end position="72"/>
    </location>
</feature>
<dbReference type="AlphaFoldDB" id="A0A0C4YF90"/>
<evidence type="ECO:0000256" key="1">
    <source>
        <dbReference type="ARBA" id="ARBA00004141"/>
    </source>
</evidence>
<evidence type="ECO:0000256" key="6">
    <source>
        <dbReference type="SAM" id="Phobius"/>
    </source>
</evidence>
<dbReference type="GO" id="GO:0005886">
    <property type="term" value="C:plasma membrane"/>
    <property type="evidence" value="ECO:0007669"/>
    <property type="project" value="TreeGrafter"/>
</dbReference>
<dbReference type="RefSeq" id="WP_043346211.1">
    <property type="nucleotide sequence ID" value="NZ_CP010536.1"/>
</dbReference>
<dbReference type="Proteomes" id="UP000031843">
    <property type="component" value="Chromosome main"/>
</dbReference>
<dbReference type="Pfam" id="PF07690">
    <property type="entry name" value="MFS_1"/>
    <property type="match status" value="1"/>
</dbReference>
<dbReference type="PROSITE" id="PS00217">
    <property type="entry name" value="SUGAR_TRANSPORT_2"/>
    <property type="match status" value="1"/>
</dbReference>
<evidence type="ECO:0000256" key="3">
    <source>
        <dbReference type="ARBA" id="ARBA00022989"/>
    </source>
</evidence>
<proteinExistence type="predicted"/>
<organism evidence="8 9">
    <name type="scientific">Cupriavidus basilensis</name>
    <dbReference type="NCBI Taxonomy" id="68895"/>
    <lineage>
        <taxon>Bacteria</taxon>
        <taxon>Pseudomonadati</taxon>
        <taxon>Pseudomonadota</taxon>
        <taxon>Betaproteobacteria</taxon>
        <taxon>Burkholderiales</taxon>
        <taxon>Burkholderiaceae</taxon>
        <taxon>Cupriavidus</taxon>
    </lineage>
</organism>
<dbReference type="SUPFAM" id="SSF103473">
    <property type="entry name" value="MFS general substrate transporter"/>
    <property type="match status" value="1"/>
</dbReference>
<accession>A0A0C4YF90</accession>
<feature type="domain" description="Major facilitator superfamily (MFS) profile" evidence="7">
    <location>
        <begin position="15"/>
        <end position="401"/>
    </location>
</feature>
<feature type="transmembrane region" description="Helical" evidence="6">
    <location>
        <begin position="289"/>
        <end position="306"/>
    </location>
</feature>
<sequence>MTGWYKAGNAQQKKTFWACYSGWALDSFDMQMFSFLLPALTAAWGLGKGEVGVLGTVALVVTAIGGWGAGILSDRYGRARILVFAIVWFTFFGVLAGFAQSYNQLLVARTLQGLGFGGEWAVGAALMAEVIDPKHRGKAMGFVQSGFALGWALAVVVATALLAWLPHDLAWRVAFWSGVIPASIVLFIRRHIKDSPMFERARQSRMARASLASVFSRQYARSLILSSILVIGLQAGCYAILIWLPSLLAQRQVAASSMIVTVFIMSFGSFCGFAVAADLADRIGRRPTLIGLAVCAWIVTASYMLLPLNPVLAAVLGFLVGFSAIGMFAALGPFLSEMFPTHVRTTCMGFAYNVGKSVGAGSVVGVGVLSTHIGLANAMGTFCLVAYAIAVFGILLLPETRGIAIEHIGAADGGHADAHDAHAAAPRAEPVRAHG</sequence>
<evidence type="ECO:0000313" key="9">
    <source>
        <dbReference type="Proteomes" id="UP000031843"/>
    </source>
</evidence>
<reference evidence="8 9" key="1">
    <citation type="journal article" date="2015" name="Genome Announc.">
        <title>Complete Genome Sequence of Cupriavidus basilensis 4G11, Isolated from the Oak Ridge Field Research Center Site.</title>
        <authorList>
            <person name="Ray J."/>
            <person name="Waters R.J."/>
            <person name="Skerker J.M."/>
            <person name="Kuehl J.V."/>
            <person name="Price M.N."/>
            <person name="Huang J."/>
            <person name="Chakraborty R."/>
            <person name="Arkin A.P."/>
            <person name="Deutschbauer A."/>
        </authorList>
    </citation>
    <scope>NUCLEOTIDE SEQUENCE [LARGE SCALE GENOMIC DNA]</scope>
    <source>
        <strain evidence="8">4G11</strain>
    </source>
</reference>
<keyword evidence="9" id="KW-1185">Reference proteome</keyword>
<dbReference type="PROSITE" id="PS50850">
    <property type="entry name" value="MFS"/>
    <property type="match status" value="1"/>
</dbReference>